<comment type="caution">
    <text evidence="2">The sequence shown here is derived from an EMBL/GenBank/DDBJ whole genome shotgun (WGS) entry which is preliminary data.</text>
</comment>
<protein>
    <recommendedName>
        <fullName evidence="1">DNA methylase adenine-specific domain-containing protein</fullName>
    </recommendedName>
</protein>
<organism evidence="2">
    <name type="scientific">marine sediment metagenome</name>
    <dbReference type="NCBI Taxonomy" id="412755"/>
    <lineage>
        <taxon>unclassified sequences</taxon>
        <taxon>metagenomes</taxon>
        <taxon>ecological metagenomes</taxon>
    </lineage>
</organism>
<gene>
    <name evidence="2" type="ORF">S03H2_55211</name>
</gene>
<dbReference type="SUPFAM" id="SSF53335">
    <property type="entry name" value="S-adenosyl-L-methionine-dependent methyltransferases"/>
    <property type="match status" value="1"/>
</dbReference>
<feature type="domain" description="DNA methylase adenine-specific" evidence="1">
    <location>
        <begin position="119"/>
        <end position="207"/>
    </location>
</feature>
<accession>X1HU31</accession>
<dbReference type="InterPro" id="IPR003356">
    <property type="entry name" value="DNA_methylase_A-5"/>
</dbReference>
<feature type="non-terminal residue" evidence="2">
    <location>
        <position position="255"/>
    </location>
</feature>
<name>X1HU31_9ZZZZ</name>
<dbReference type="GO" id="GO:0008170">
    <property type="term" value="F:N-methyltransferase activity"/>
    <property type="evidence" value="ECO:0007669"/>
    <property type="project" value="InterPro"/>
</dbReference>
<dbReference type="GO" id="GO:0003677">
    <property type="term" value="F:DNA binding"/>
    <property type="evidence" value="ECO:0007669"/>
    <property type="project" value="InterPro"/>
</dbReference>
<dbReference type="Pfam" id="PF02384">
    <property type="entry name" value="N6_Mtase"/>
    <property type="match status" value="1"/>
</dbReference>
<reference evidence="2" key="1">
    <citation type="journal article" date="2014" name="Front. Microbiol.">
        <title>High frequency of phylogenetically diverse reductive dehalogenase-homologous genes in deep subseafloor sedimentary metagenomes.</title>
        <authorList>
            <person name="Kawai M."/>
            <person name="Futagami T."/>
            <person name="Toyoda A."/>
            <person name="Takaki Y."/>
            <person name="Nishi S."/>
            <person name="Hori S."/>
            <person name="Arai W."/>
            <person name="Tsubouchi T."/>
            <person name="Morono Y."/>
            <person name="Uchiyama I."/>
            <person name="Ito T."/>
            <person name="Fujiyama A."/>
            <person name="Inagaki F."/>
            <person name="Takami H."/>
        </authorList>
    </citation>
    <scope>NUCLEOTIDE SEQUENCE</scope>
    <source>
        <strain evidence="2">Expedition CK06-06</strain>
    </source>
</reference>
<evidence type="ECO:0000259" key="1">
    <source>
        <dbReference type="Pfam" id="PF02384"/>
    </source>
</evidence>
<dbReference type="InterPro" id="IPR029063">
    <property type="entry name" value="SAM-dependent_MTases_sf"/>
</dbReference>
<sequence length="255" mass="29540">EELREEENNKQGFILGFYEAFQEYLIKGLSQKDFADLYSQTITYGLFAARTRSTGEFNRKLAYDNIPHTIGILRDVFEFISIGNLPIQMEWTIDDISEVLAVTDVNKILHQYFHKGKGKDPIFHFYETFLTEYDPQTRARRGVYYTAEPVVSHVVRSLNFILKEHFNKFDGFADKSVTVLDPAAGTLTFLAEAAKLAIEEFVLKYGEGARESFIKEQILQNFYAFELMMAPYAIGHLKMSFLLEELGYKLKEDER</sequence>
<evidence type="ECO:0000313" key="2">
    <source>
        <dbReference type="EMBL" id="GAH72952.1"/>
    </source>
</evidence>
<feature type="non-terminal residue" evidence="2">
    <location>
        <position position="1"/>
    </location>
</feature>
<dbReference type="EMBL" id="BARU01035255">
    <property type="protein sequence ID" value="GAH72952.1"/>
    <property type="molecule type" value="Genomic_DNA"/>
</dbReference>
<dbReference type="AlphaFoldDB" id="X1HU31"/>
<dbReference type="Gene3D" id="3.40.50.150">
    <property type="entry name" value="Vaccinia Virus protein VP39"/>
    <property type="match status" value="1"/>
</dbReference>
<proteinExistence type="predicted"/>